<evidence type="ECO:0000256" key="1">
    <source>
        <dbReference type="SAM" id="MobiDB-lite"/>
    </source>
</evidence>
<accession>A0A0R3T3Q1</accession>
<protein>
    <submittedName>
        <fullName evidence="2">EFTUD2 domain-containing protein</fullName>
    </submittedName>
</protein>
<dbReference type="AlphaFoldDB" id="A0A0R3T3Q1"/>
<organism evidence="2">
    <name type="scientific">Rodentolepis nana</name>
    <name type="common">Dwarf tapeworm</name>
    <name type="synonym">Hymenolepis nana</name>
    <dbReference type="NCBI Taxonomy" id="102285"/>
    <lineage>
        <taxon>Eukaryota</taxon>
        <taxon>Metazoa</taxon>
        <taxon>Spiralia</taxon>
        <taxon>Lophotrochozoa</taxon>
        <taxon>Platyhelminthes</taxon>
        <taxon>Cestoda</taxon>
        <taxon>Eucestoda</taxon>
        <taxon>Cyclophyllidea</taxon>
        <taxon>Hymenolepididae</taxon>
        <taxon>Rodentolepis</taxon>
    </lineage>
</organism>
<sequence length="100" mass="10870">LNVEEYVDDEERVAVIASHRHGGVDYGGAMDIMMDEDEDDDFVPAGGELLADDESVSIFQQRGNTPPLGPIASPYQHPNAANVVFGHPSEEDDDEGSHLF</sequence>
<dbReference type="WBParaSite" id="HNAJ_0000164801-mRNA-1">
    <property type="protein sequence ID" value="HNAJ_0000164801-mRNA-1"/>
    <property type="gene ID" value="HNAJ_0000164801"/>
</dbReference>
<name>A0A0R3T3Q1_RODNA</name>
<evidence type="ECO:0000313" key="2">
    <source>
        <dbReference type="WBParaSite" id="HNAJ_0000164801-mRNA-1"/>
    </source>
</evidence>
<feature type="region of interest" description="Disordered" evidence="1">
    <location>
        <begin position="61"/>
        <end position="100"/>
    </location>
</feature>
<feature type="compositionally biased region" description="Acidic residues" evidence="1">
    <location>
        <begin position="90"/>
        <end position="100"/>
    </location>
</feature>
<proteinExistence type="predicted"/>
<reference evidence="2" key="1">
    <citation type="submission" date="2017-02" db="UniProtKB">
        <authorList>
            <consortium name="WormBaseParasite"/>
        </authorList>
    </citation>
    <scope>IDENTIFICATION</scope>
</reference>